<dbReference type="GO" id="GO:0009307">
    <property type="term" value="P:DNA restriction-modification system"/>
    <property type="evidence" value="ECO:0007669"/>
    <property type="project" value="InterPro"/>
</dbReference>
<keyword evidence="2" id="KW-0808">Transferase</keyword>
<organism evidence="4 5">
    <name type="scientific">Sphingomonas endophytica</name>
    <dbReference type="NCBI Taxonomy" id="869719"/>
    <lineage>
        <taxon>Bacteria</taxon>
        <taxon>Pseudomonadati</taxon>
        <taxon>Pseudomonadota</taxon>
        <taxon>Alphaproteobacteria</taxon>
        <taxon>Sphingomonadales</taxon>
        <taxon>Sphingomonadaceae</taxon>
        <taxon>Sphingomonas</taxon>
    </lineage>
</organism>
<dbReference type="InterPro" id="IPR029063">
    <property type="entry name" value="SAM-dependent_MTases_sf"/>
</dbReference>
<dbReference type="GO" id="GO:1904047">
    <property type="term" value="F:S-adenosyl-L-methionine binding"/>
    <property type="evidence" value="ECO:0007669"/>
    <property type="project" value="TreeGrafter"/>
</dbReference>
<reference evidence="4 5" key="1">
    <citation type="submission" date="2020-08" db="EMBL/GenBank/DDBJ databases">
        <title>The Agave Microbiome: Exploring the role of microbial communities in plant adaptations to desert environments.</title>
        <authorList>
            <person name="Partida-Martinez L.P."/>
        </authorList>
    </citation>
    <scope>NUCLEOTIDE SEQUENCE [LARGE SCALE GENOMIC DNA]</scope>
    <source>
        <strain evidence="4 5">AS3.13</strain>
    </source>
</reference>
<proteinExistence type="predicted"/>
<dbReference type="PANTHER" id="PTHR30481:SF4">
    <property type="entry name" value="SITE-SPECIFIC DNA-METHYLTRANSFERASE (ADENINE-SPECIFIC)"/>
    <property type="match status" value="1"/>
</dbReference>
<evidence type="ECO:0000313" key="5">
    <source>
        <dbReference type="Proteomes" id="UP000522313"/>
    </source>
</evidence>
<dbReference type="GO" id="GO:0043565">
    <property type="term" value="F:sequence-specific DNA binding"/>
    <property type="evidence" value="ECO:0007669"/>
    <property type="project" value="TreeGrafter"/>
</dbReference>
<dbReference type="GO" id="GO:0032259">
    <property type="term" value="P:methylation"/>
    <property type="evidence" value="ECO:0007669"/>
    <property type="project" value="UniProtKB-KW"/>
</dbReference>
<dbReference type="EMBL" id="JACHBT010000003">
    <property type="protein sequence ID" value="MBB6503723.1"/>
    <property type="molecule type" value="Genomic_DNA"/>
</dbReference>
<dbReference type="PANTHER" id="PTHR30481">
    <property type="entry name" value="DNA ADENINE METHYLASE"/>
    <property type="match status" value="1"/>
</dbReference>
<protein>
    <submittedName>
        <fullName evidence="4">Site-specific DNA-adenine methylase</fullName>
    </submittedName>
</protein>
<reference evidence="4 5" key="2">
    <citation type="submission" date="2020-08" db="EMBL/GenBank/DDBJ databases">
        <authorList>
            <person name="Partida-Martinez L."/>
            <person name="Huntemann M."/>
            <person name="Clum A."/>
            <person name="Wang J."/>
            <person name="Palaniappan K."/>
            <person name="Ritter S."/>
            <person name="Chen I.-M."/>
            <person name="Stamatis D."/>
            <person name="Reddy T."/>
            <person name="O'Malley R."/>
            <person name="Daum C."/>
            <person name="Shapiro N."/>
            <person name="Ivanova N."/>
            <person name="Kyrpides N."/>
            <person name="Woyke T."/>
        </authorList>
    </citation>
    <scope>NUCLEOTIDE SEQUENCE [LARGE SCALE GENOMIC DNA]</scope>
    <source>
        <strain evidence="4 5">AS3.13</strain>
    </source>
</reference>
<dbReference type="GO" id="GO:0009007">
    <property type="term" value="F:site-specific DNA-methyltransferase (adenine-specific) activity"/>
    <property type="evidence" value="ECO:0007669"/>
    <property type="project" value="UniProtKB-EC"/>
</dbReference>
<dbReference type="InterPro" id="IPR012327">
    <property type="entry name" value="MeTrfase_D12"/>
</dbReference>
<accession>A0A7X0J9Y6</accession>
<evidence type="ECO:0000256" key="3">
    <source>
        <dbReference type="ARBA" id="ARBA00022691"/>
    </source>
</evidence>
<keyword evidence="1 4" id="KW-0489">Methyltransferase</keyword>
<name>A0A7X0J9Y6_9SPHN</name>
<dbReference type="Proteomes" id="UP000522313">
    <property type="component" value="Unassembled WGS sequence"/>
</dbReference>
<dbReference type="GO" id="GO:0006298">
    <property type="term" value="P:mismatch repair"/>
    <property type="evidence" value="ECO:0007669"/>
    <property type="project" value="TreeGrafter"/>
</dbReference>
<gene>
    <name evidence="4" type="ORF">F4693_000678</name>
</gene>
<evidence type="ECO:0000313" key="4">
    <source>
        <dbReference type="EMBL" id="MBB6503723.1"/>
    </source>
</evidence>
<evidence type="ECO:0000256" key="2">
    <source>
        <dbReference type="ARBA" id="ARBA00022679"/>
    </source>
</evidence>
<sequence>MSYPGGKGRAYQRLINLMPPHDVFIETHLGGGAIMLHKRRATRNIGIDADINVIAAWRERDDAGIELVHGDAADYLRSTPLAPGTLVFCDPPYWPSSRRRARCYRCDYDAGDHLRLLATLTDLPCQVMITGYPSDAYAAALSGWHVTDYPNCTQTGLVTEKAWTNYAPPVVLHDYDHLGMDFREREALRRRRTSHVRKLQRAPALERNAILADLADAFPDELKLAVRRHGR</sequence>
<dbReference type="AlphaFoldDB" id="A0A7X0J9Y6"/>
<evidence type="ECO:0000256" key="1">
    <source>
        <dbReference type="ARBA" id="ARBA00022603"/>
    </source>
</evidence>
<keyword evidence="3" id="KW-0949">S-adenosyl-L-methionine</keyword>
<comment type="caution">
    <text evidence="4">The sequence shown here is derived from an EMBL/GenBank/DDBJ whole genome shotgun (WGS) entry which is preliminary data.</text>
</comment>
<dbReference type="SUPFAM" id="SSF53335">
    <property type="entry name" value="S-adenosyl-L-methionine-dependent methyltransferases"/>
    <property type="match status" value="1"/>
</dbReference>
<dbReference type="Gene3D" id="3.40.50.150">
    <property type="entry name" value="Vaccinia Virus protein VP39"/>
    <property type="match status" value="1"/>
</dbReference>